<keyword evidence="3 4" id="KW-0460">Magnesium</keyword>
<comment type="catalytic activity">
    <reaction evidence="1 4">
        <text>adenosine 3',5'-bisphosphate + H2O = AMP + phosphate</text>
        <dbReference type="Rhea" id="RHEA:10040"/>
        <dbReference type="ChEBI" id="CHEBI:15377"/>
        <dbReference type="ChEBI" id="CHEBI:43474"/>
        <dbReference type="ChEBI" id="CHEBI:58343"/>
        <dbReference type="ChEBI" id="CHEBI:456215"/>
        <dbReference type="EC" id="3.1.3.7"/>
    </reaction>
</comment>
<keyword evidence="4" id="KW-0472">Membrane</keyword>
<dbReference type="OrthoDB" id="9785695at2"/>
<dbReference type="InterPro" id="IPR050725">
    <property type="entry name" value="CysQ/Inositol_MonoPase"/>
</dbReference>
<keyword evidence="4" id="KW-1003">Cell membrane</keyword>
<gene>
    <name evidence="6" type="primary">cysQ1</name>
    <name evidence="4" type="synonym">cysQ</name>
    <name evidence="6" type="ORF">CAV_1481</name>
</gene>
<feature type="binding site" evidence="4">
    <location>
        <position position="85"/>
    </location>
    <ligand>
        <name>Mg(2+)</name>
        <dbReference type="ChEBI" id="CHEBI:18420"/>
        <label>1</label>
    </ligand>
</feature>
<dbReference type="EC" id="3.1.3.7" evidence="4"/>
<dbReference type="GO" id="GO:0008441">
    <property type="term" value="F:3'(2'),5'-bisphosphate nucleotidase activity"/>
    <property type="evidence" value="ECO:0007669"/>
    <property type="project" value="UniProtKB-UniRule"/>
</dbReference>
<feature type="binding site" evidence="5">
    <location>
        <position position="208"/>
    </location>
    <ligand>
        <name>Mg(2+)</name>
        <dbReference type="ChEBI" id="CHEBI:18420"/>
        <label>1</label>
        <note>catalytic</note>
    </ligand>
</feature>
<dbReference type="SUPFAM" id="SSF56655">
    <property type="entry name" value="Carbohydrate phosphatase"/>
    <property type="match status" value="1"/>
</dbReference>
<sequence length="247" mass="28163">MLKNIDINEIKNIALKAGKAIMQVYERDFEIYEKEDKSPLSEADILSNTIICDSLAKFNLPILSEENSIISFEERKNWEYFFLVDPLDGTKEFIKRNGEFTVNIALIHKQSPVLGVVYAPALNLMYSAKKGEGAFKNDELLPLALNKDTYKIVASKSHMSDETKDFIDKLEVDKKKELISMGSSLKLCLVASAEADIYPRLAPTMEWDTAAADAIVREAKKMSYDFYSKKPLLYNKENLKNPYFVVY</sequence>
<feature type="binding site" evidence="5">
    <location>
        <position position="65"/>
    </location>
    <ligand>
        <name>Mg(2+)</name>
        <dbReference type="ChEBI" id="CHEBI:18420"/>
        <label>1</label>
        <note>catalytic</note>
    </ligand>
</feature>
<protein>
    <recommendedName>
        <fullName evidence="4">3'(2'),5'-bisphosphate nucleotidase CysQ</fullName>
        <ecNumber evidence="4">3.1.3.7</ecNumber>
    </recommendedName>
    <alternativeName>
        <fullName evidence="4">3'(2'),5-bisphosphonucleoside 3'(2')-phosphohydrolase</fullName>
    </alternativeName>
    <alternativeName>
        <fullName evidence="4">3'-phosphoadenosine 5'-phosphate phosphatase</fullName>
        <shortName evidence="4">PAP phosphatase</shortName>
    </alternativeName>
</protein>
<dbReference type="PROSITE" id="PS00629">
    <property type="entry name" value="IMP_1"/>
    <property type="match status" value="1"/>
</dbReference>
<dbReference type="NCBIfam" id="TIGR01331">
    <property type="entry name" value="bisphos_cysQ"/>
    <property type="match status" value="1"/>
</dbReference>
<feature type="binding site" evidence="4">
    <location>
        <position position="208"/>
    </location>
    <ligand>
        <name>substrate</name>
    </ligand>
</feature>
<dbReference type="Proteomes" id="UP000201169">
    <property type="component" value="Chromosome"/>
</dbReference>
<dbReference type="InterPro" id="IPR000760">
    <property type="entry name" value="Inositol_monophosphatase-like"/>
</dbReference>
<feature type="binding site" evidence="4">
    <location>
        <position position="87"/>
    </location>
    <ligand>
        <name>Mg(2+)</name>
        <dbReference type="ChEBI" id="CHEBI:18420"/>
        <label>1</label>
    </ligand>
</feature>
<dbReference type="KEGG" id="cavi:CAV_1481"/>
<evidence type="ECO:0000256" key="1">
    <source>
        <dbReference type="ARBA" id="ARBA00001625"/>
    </source>
</evidence>
<feature type="binding site" evidence="4">
    <location>
        <position position="88"/>
    </location>
    <ligand>
        <name>Mg(2+)</name>
        <dbReference type="ChEBI" id="CHEBI:18420"/>
        <label>2</label>
    </ligand>
</feature>
<dbReference type="GO" id="GO:0000103">
    <property type="term" value="P:sulfate assimilation"/>
    <property type="evidence" value="ECO:0007669"/>
    <property type="project" value="TreeGrafter"/>
</dbReference>
<proteinExistence type="inferred from homology"/>
<feature type="binding site" evidence="5">
    <location>
        <position position="85"/>
    </location>
    <ligand>
        <name>Mg(2+)</name>
        <dbReference type="ChEBI" id="CHEBI:18420"/>
        <label>1</label>
        <note>catalytic</note>
    </ligand>
</feature>
<comment type="subcellular location">
    <subcellularLocation>
        <location evidence="4">Cell membrane</location>
        <topology evidence="4">Peripheral membrane protein</topology>
        <orientation evidence="4">Cytoplasmic side</orientation>
    </subcellularLocation>
</comment>
<dbReference type="InterPro" id="IPR020583">
    <property type="entry name" value="Inositol_monoP_metal-BS"/>
</dbReference>
<comment type="cofactor">
    <cofactor evidence="4 5">
        <name>Mg(2+)</name>
        <dbReference type="ChEBI" id="CHEBI:18420"/>
    </cofactor>
</comment>
<feature type="binding site" evidence="5">
    <location>
        <position position="88"/>
    </location>
    <ligand>
        <name>Mg(2+)</name>
        <dbReference type="ChEBI" id="CHEBI:18420"/>
        <label>1</label>
        <note>catalytic</note>
    </ligand>
</feature>
<dbReference type="Gene3D" id="3.30.540.10">
    <property type="entry name" value="Fructose-1,6-Bisphosphatase, subunit A, domain 1"/>
    <property type="match status" value="1"/>
</dbReference>
<dbReference type="GO" id="GO:0050427">
    <property type="term" value="P:3'-phosphoadenosine 5'-phosphosulfate metabolic process"/>
    <property type="evidence" value="ECO:0007669"/>
    <property type="project" value="TreeGrafter"/>
</dbReference>
<dbReference type="PANTHER" id="PTHR43028:SF5">
    <property type="entry name" value="3'(2'),5'-BISPHOSPHATE NUCLEOTIDASE 1"/>
    <property type="match status" value="1"/>
</dbReference>
<feature type="binding site" evidence="4">
    <location>
        <position position="85"/>
    </location>
    <ligand>
        <name>Mg(2+)</name>
        <dbReference type="ChEBI" id="CHEBI:18420"/>
        <label>2</label>
    </ligand>
</feature>
<dbReference type="Pfam" id="PF00459">
    <property type="entry name" value="Inositol_P"/>
    <property type="match status" value="1"/>
</dbReference>
<evidence type="ECO:0000256" key="5">
    <source>
        <dbReference type="PIRSR" id="PIRSR600760-2"/>
    </source>
</evidence>
<evidence type="ECO:0000256" key="2">
    <source>
        <dbReference type="ARBA" id="ARBA00022723"/>
    </source>
</evidence>
<feature type="binding site" evidence="4">
    <location>
        <position position="208"/>
    </location>
    <ligand>
        <name>Mg(2+)</name>
        <dbReference type="ChEBI" id="CHEBI:18420"/>
        <label>2</label>
    </ligand>
</feature>
<dbReference type="GO" id="GO:0000287">
    <property type="term" value="F:magnesium ion binding"/>
    <property type="evidence" value="ECO:0007669"/>
    <property type="project" value="UniProtKB-UniRule"/>
</dbReference>
<keyword evidence="2 4" id="KW-0479">Metal-binding</keyword>
<comment type="function">
    <text evidence="4">Converts adenosine-3',5'-bisphosphate (PAP) to AMP.</text>
</comment>
<feature type="binding site" evidence="4">
    <location>
        <position position="65"/>
    </location>
    <ligand>
        <name>Mg(2+)</name>
        <dbReference type="ChEBI" id="CHEBI:18420"/>
        <label>1</label>
    </ligand>
</feature>
<keyword evidence="4 6" id="KW-0378">Hydrolase</keyword>
<evidence type="ECO:0000313" key="6">
    <source>
        <dbReference type="EMBL" id="ASQ31091.1"/>
    </source>
</evidence>
<keyword evidence="7" id="KW-1185">Reference proteome</keyword>
<dbReference type="Gene3D" id="3.40.190.80">
    <property type="match status" value="1"/>
</dbReference>
<feature type="binding site" evidence="4">
    <location>
        <begin position="87"/>
        <end position="90"/>
    </location>
    <ligand>
        <name>substrate</name>
    </ligand>
</feature>
<feature type="binding site" evidence="5">
    <location>
        <position position="87"/>
    </location>
    <ligand>
        <name>Mg(2+)</name>
        <dbReference type="ChEBI" id="CHEBI:18420"/>
        <label>1</label>
        <note>catalytic</note>
    </ligand>
</feature>
<dbReference type="HAMAP" id="MF_02095">
    <property type="entry name" value="CysQ"/>
    <property type="match status" value="1"/>
</dbReference>
<comment type="similarity">
    <text evidence="4">Belongs to the inositol monophosphatase superfamily. CysQ family.</text>
</comment>
<dbReference type="RefSeq" id="WP_094325901.1">
    <property type="nucleotide sequence ID" value="NZ_CP022347.1"/>
</dbReference>
<evidence type="ECO:0000256" key="4">
    <source>
        <dbReference type="HAMAP-Rule" id="MF_02095"/>
    </source>
</evidence>
<evidence type="ECO:0000313" key="7">
    <source>
        <dbReference type="Proteomes" id="UP000201169"/>
    </source>
</evidence>
<dbReference type="CDD" id="cd01638">
    <property type="entry name" value="CysQ"/>
    <property type="match status" value="1"/>
</dbReference>
<dbReference type="EMBL" id="CP022347">
    <property type="protein sequence ID" value="ASQ31091.1"/>
    <property type="molecule type" value="Genomic_DNA"/>
</dbReference>
<reference evidence="6 7" key="1">
    <citation type="submission" date="2017-07" db="EMBL/GenBank/DDBJ databases">
        <title>Analysis of two Campylobacter avium genomes and identification of a novel hippuricase gene.</title>
        <authorList>
            <person name="Miller W.G."/>
            <person name="Chapman M.H."/>
            <person name="Yee E."/>
            <person name="Revez J."/>
            <person name="Bono J.L."/>
            <person name="Rossi M."/>
        </authorList>
    </citation>
    <scope>NUCLEOTIDE SEQUENCE [LARGE SCALE GENOMIC DNA]</scope>
    <source>
        <strain evidence="6 7">LMG 24591</strain>
    </source>
</reference>
<dbReference type="PRINTS" id="PR00377">
    <property type="entry name" value="IMPHPHTASES"/>
</dbReference>
<accession>A0A222MZ59</accession>
<organism evidence="6 7">
    <name type="scientific">Campylobacter avium LMG 24591</name>
    <dbReference type="NCBI Taxonomy" id="522484"/>
    <lineage>
        <taxon>Bacteria</taxon>
        <taxon>Pseudomonadati</taxon>
        <taxon>Campylobacterota</taxon>
        <taxon>Epsilonproteobacteria</taxon>
        <taxon>Campylobacterales</taxon>
        <taxon>Campylobacteraceae</taxon>
        <taxon>Campylobacter</taxon>
    </lineage>
</organism>
<dbReference type="AlphaFoldDB" id="A0A222MZ59"/>
<dbReference type="InterPro" id="IPR006240">
    <property type="entry name" value="CysQ"/>
</dbReference>
<dbReference type="PANTHER" id="PTHR43028">
    <property type="entry name" value="3'(2'),5'-BISPHOSPHATE NUCLEOTIDASE 1"/>
    <property type="match status" value="1"/>
</dbReference>
<feature type="binding site" evidence="4">
    <location>
        <position position="65"/>
    </location>
    <ligand>
        <name>substrate</name>
    </ligand>
</feature>
<dbReference type="GO" id="GO:0005886">
    <property type="term" value="C:plasma membrane"/>
    <property type="evidence" value="ECO:0007669"/>
    <property type="project" value="UniProtKB-SubCell"/>
</dbReference>
<name>A0A222MZ59_9BACT</name>
<evidence type="ECO:0000256" key="3">
    <source>
        <dbReference type="ARBA" id="ARBA00022842"/>
    </source>
</evidence>